<dbReference type="SUPFAM" id="SSF111331">
    <property type="entry name" value="NAD kinase/diacylglycerol kinase-like"/>
    <property type="match status" value="1"/>
</dbReference>
<evidence type="ECO:0000256" key="2">
    <source>
        <dbReference type="ARBA" id="ARBA00022679"/>
    </source>
</evidence>
<evidence type="ECO:0000256" key="5">
    <source>
        <dbReference type="ARBA" id="ARBA00023027"/>
    </source>
</evidence>
<dbReference type="OrthoDB" id="24581at2759"/>
<evidence type="ECO:0000256" key="6">
    <source>
        <dbReference type="SAM" id="MobiDB-lite"/>
    </source>
</evidence>
<dbReference type="Pfam" id="PF01513">
    <property type="entry name" value="NAD_kinase"/>
    <property type="match status" value="1"/>
</dbReference>
<dbReference type="Proteomes" id="UP000799778">
    <property type="component" value="Unassembled WGS sequence"/>
</dbReference>
<evidence type="ECO:0000256" key="3">
    <source>
        <dbReference type="ARBA" id="ARBA00022777"/>
    </source>
</evidence>
<dbReference type="HAMAP" id="MF_00361">
    <property type="entry name" value="NAD_kinase"/>
    <property type="match status" value="1"/>
</dbReference>
<feature type="region of interest" description="Disordered" evidence="6">
    <location>
        <begin position="424"/>
        <end position="485"/>
    </location>
</feature>
<accession>A0A6A5XPW7</accession>
<keyword evidence="8" id="KW-1185">Reference proteome</keyword>
<evidence type="ECO:0000313" key="7">
    <source>
        <dbReference type="EMBL" id="KAF2014949.1"/>
    </source>
</evidence>
<dbReference type="InterPro" id="IPR017437">
    <property type="entry name" value="ATP-NAD_kinase_PpnK-typ_C"/>
</dbReference>
<gene>
    <name evidence="7" type="ORF">BU24DRAFT_349217</name>
</gene>
<dbReference type="GO" id="GO:0019674">
    <property type="term" value="P:NAD+ metabolic process"/>
    <property type="evidence" value="ECO:0007669"/>
    <property type="project" value="InterPro"/>
</dbReference>
<dbReference type="FunFam" id="3.40.50.10330:FF:000025">
    <property type="entry name" value="NAD+ kinase Utr1"/>
    <property type="match status" value="1"/>
</dbReference>
<feature type="compositionally biased region" description="Acidic residues" evidence="6">
    <location>
        <begin position="447"/>
        <end position="457"/>
    </location>
</feature>
<dbReference type="InterPro" id="IPR017438">
    <property type="entry name" value="ATP-NAD_kinase_N"/>
</dbReference>
<reference evidence="7" key="1">
    <citation type="journal article" date="2020" name="Stud. Mycol.">
        <title>101 Dothideomycetes genomes: a test case for predicting lifestyles and emergence of pathogens.</title>
        <authorList>
            <person name="Haridas S."/>
            <person name="Albert R."/>
            <person name="Binder M."/>
            <person name="Bloem J."/>
            <person name="Labutti K."/>
            <person name="Salamov A."/>
            <person name="Andreopoulos B."/>
            <person name="Baker S."/>
            <person name="Barry K."/>
            <person name="Bills G."/>
            <person name="Bluhm B."/>
            <person name="Cannon C."/>
            <person name="Castanera R."/>
            <person name="Culley D."/>
            <person name="Daum C."/>
            <person name="Ezra D."/>
            <person name="Gonzalez J."/>
            <person name="Henrissat B."/>
            <person name="Kuo A."/>
            <person name="Liang C."/>
            <person name="Lipzen A."/>
            <person name="Lutzoni F."/>
            <person name="Magnuson J."/>
            <person name="Mondo S."/>
            <person name="Nolan M."/>
            <person name="Ohm R."/>
            <person name="Pangilinan J."/>
            <person name="Park H.-J."/>
            <person name="Ramirez L."/>
            <person name="Alfaro M."/>
            <person name="Sun H."/>
            <person name="Tritt A."/>
            <person name="Yoshinaga Y."/>
            <person name="Zwiers L.-H."/>
            <person name="Turgeon B."/>
            <person name="Goodwin S."/>
            <person name="Spatafora J."/>
            <person name="Crous P."/>
            <person name="Grigoriev I."/>
        </authorList>
    </citation>
    <scope>NUCLEOTIDE SEQUENCE</scope>
    <source>
        <strain evidence="7">CBS 175.79</strain>
    </source>
</reference>
<dbReference type="FunFam" id="2.60.200.30:FF:000005">
    <property type="entry name" value="NAD+ kinase Utr1"/>
    <property type="match status" value="1"/>
</dbReference>
<dbReference type="GeneID" id="54280991"/>
<dbReference type="PANTHER" id="PTHR20275:SF0">
    <property type="entry name" value="NAD KINASE"/>
    <property type="match status" value="1"/>
</dbReference>
<dbReference type="GO" id="GO:0006741">
    <property type="term" value="P:NADP+ biosynthetic process"/>
    <property type="evidence" value="ECO:0007669"/>
    <property type="project" value="InterPro"/>
</dbReference>
<dbReference type="AlphaFoldDB" id="A0A6A5XPW7"/>
<evidence type="ECO:0000313" key="8">
    <source>
        <dbReference type="Proteomes" id="UP000799778"/>
    </source>
</evidence>
<dbReference type="EMBL" id="ML978070">
    <property type="protein sequence ID" value="KAF2014949.1"/>
    <property type="molecule type" value="Genomic_DNA"/>
</dbReference>
<dbReference type="PANTHER" id="PTHR20275">
    <property type="entry name" value="NAD KINASE"/>
    <property type="match status" value="1"/>
</dbReference>
<proteinExistence type="inferred from homology"/>
<dbReference type="GO" id="GO:0003951">
    <property type="term" value="F:NAD+ kinase activity"/>
    <property type="evidence" value="ECO:0007669"/>
    <property type="project" value="InterPro"/>
</dbReference>
<sequence>MDSENSKAVAPKTTASGSFAHARLAEALSELDLDSSEMTVSKMAALASPCFYHKKFDKAVNLEKVLDEMAEDDTISHSRLMQTATSVREIAKQLQRRPIKMAVRNIMIVTKARDNELVHLTRQLAEWLLCTPRYGSDVGVNVYVDHKLRKSKRFDMPSLLAKDERFHDMLRFWTPELCWTSPEKFDLVLTLGGDGTVLFTSWLFQRIVPPILSFSLGSLGFLTNFEFAQHQNALNKIMGDAGMRVNLRMRFTCTVYRYQKHAAPGAPQHIEAEQFEVLNELVIDRGPSPYVSQLELYGDNNLLTVVQADGCIFSTPTGSTAYSLSAGGSLVHPDIPAILLTPICPHTLSFRPMLLNDSMLLRVAVPRNSRATAYCAFDGKGRVELRQGDHVTIAASQYPFPTVLSQPTEWFDSLSRTLRWNNRGAQQKAWDGDEKEDEDGTTKDTGFDIDFDNDEADRDSGYSAEGSITGDRESPIRKGIVLPFP</sequence>
<protein>
    <submittedName>
        <fullName evidence="7">NAD kinase</fullName>
    </submittedName>
</protein>
<dbReference type="InterPro" id="IPR002504">
    <property type="entry name" value="NADK"/>
</dbReference>
<dbReference type="Gene3D" id="2.60.200.30">
    <property type="entry name" value="Probable inorganic polyphosphate/atp-NAD kinase, domain 2"/>
    <property type="match status" value="1"/>
</dbReference>
<organism evidence="7 8">
    <name type="scientific">Aaosphaeria arxii CBS 175.79</name>
    <dbReference type="NCBI Taxonomy" id="1450172"/>
    <lineage>
        <taxon>Eukaryota</taxon>
        <taxon>Fungi</taxon>
        <taxon>Dikarya</taxon>
        <taxon>Ascomycota</taxon>
        <taxon>Pezizomycotina</taxon>
        <taxon>Dothideomycetes</taxon>
        <taxon>Pleosporomycetidae</taxon>
        <taxon>Pleosporales</taxon>
        <taxon>Pleosporales incertae sedis</taxon>
        <taxon>Aaosphaeria</taxon>
    </lineage>
</organism>
<dbReference type="InterPro" id="IPR016064">
    <property type="entry name" value="NAD/diacylglycerol_kinase_sf"/>
</dbReference>
<keyword evidence="2" id="KW-0808">Transferase</keyword>
<keyword evidence="3 7" id="KW-0418">Kinase</keyword>
<dbReference type="RefSeq" id="XP_033383288.1">
    <property type="nucleotide sequence ID" value="XM_033523594.1"/>
</dbReference>
<comment type="similarity">
    <text evidence="1">Belongs to the NAD kinase family.</text>
</comment>
<keyword evidence="4" id="KW-0521">NADP</keyword>
<keyword evidence="5" id="KW-0520">NAD</keyword>
<name>A0A6A5XPW7_9PLEO</name>
<evidence type="ECO:0000256" key="4">
    <source>
        <dbReference type="ARBA" id="ARBA00022857"/>
    </source>
</evidence>
<dbReference type="Pfam" id="PF20143">
    <property type="entry name" value="NAD_kinase_C"/>
    <property type="match status" value="1"/>
</dbReference>
<evidence type="ECO:0000256" key="1">
    <source>
        <dbReference type="ARBA" id="ARBA00010995"/>
    </source>
</evidence>
<dbReference type="Gene3D" id="3.40.50.10330">
    <property type="entry name" value="Probable inorganic polyphosphate/atp-NAD kinase, domain 1"/>
    <property type="match status" value="1"/>
</dbReference>